<dbReference type="AlphaFoldDB" id="A0A1R4K8L0"/>
<name>A0A1R4K8L0_9MICO</name>
<evidence type="ECO:0000313" key="3">
    <source>
        <dbReference type="Proteomes" id="UP000196778"/>
    </source>
</evidence>
<feature type="compositionally biased region" description="Low complexity" evidence="1">
    <location>
        <begin position="51"/>
        <end position="68"/>
    </location>
</feature>
<feature type="compositionally biased region" description="Polar residues" evidence="1">
    <location>
        <begin position="85"/>
        <end position="94"/>
    </location>
</feature>
<gene>
    <name evidence="2" type="ORF">FM119_12095</name>
</gene>
<dbReference type="Proteomes" id="UP000196778">
    <property type="component" value="Unassembled WGS sequence"/>
</dbReference>
<organism evidence="2 3">
    <name type="scientific">Mycetocola reblochoni REB411</name>
    <dbReference type="NCBI Taxonomy" id="1255698"/>
    <lineage>
        <taxon>Bacteria</taxon>
        <taxon>Bacillati</taxon>
        <taxon>Actinomycetota</taxon>
        <taxon>Actinomycetes</taxon>
        <taxon>Micrococcales</taxon>
        <taxon>Microbacteriaceae</taxon>
        <taxon>Mycetocola</taxon>
    </lineage>
</organism>
<proteinExistence type="predicted"/>
<reference evidence="3" key="1">
    <citation type="submission" date="2017-02" db="EMBL/GenBank/DDBJ databases">
        <authorList>
            <person name="Dridi B."/>
        </authorList>
    </citation>
    <scope>NUCLEOTIDE SEQUENCE [LARGE SCALE GENOMIC DNA]</scope>
    <source>
        <strain evidence="3">EB411</strain>
    </source>
</reference>
<feature type="compositionally biased region" description="Acidic residues" evidence="1">
    <location>
        <begin position="101"/>
        <end position="125"/>
    </location>
</feature>
<evidence type="ECO:0000256" key="1">
    <source>
        <dbReference type="SAM" id="MobiDB-lite"/>
    </source>
</evidence>
<feature type="region of interest" description="Disordered" evidence="1">
    <location>
        <begin position="40"/>
        <end position="125"/>
    </location>
</feature>
<dbReference type="RefSeq" id="WP_087138418.1">
    <property type="nucleotide sequence ID" value="NZ_FUKR01000071.1"/>
</dbReference>
<protein>
    <submittedName>
        <fullName evidence="2">Uncharacterized protein</fullName>
    </submittedName>
</protein>
<keyword evidence="3" id="KW-1185">Reference proteome</keyword>
<accession>A0A1R4K8L0</accession>
<sequence>MTPRTRGVLGIVLVAVLGLAAVTWGALSIAQAFDPPRPEQTVLEEPVVIGSAPPSAPATTPDADPSPSQGTADGQGSPGDGSAGSTGTPAQPDTVQPPPTEVDDDGDDDTDDDDRDDDGDDDTDD</sequence>
<evidence type="ECO:0000313" key="2">
    <source>
        <dbReference type="EMBL" id="SJN40629.1"/>
    </source>
</evidence>
<dbReference type="EMBL" id="FUKR01000071">
    <property type="protein sequence ID" value="SJN40629.1"/>
    <property type="molecule type" value="Genomic_DNA"/>
</dbReference>